<evidence type="ECO:0000313" key="2">
    <source>
        <dbReference type="Proteomes" id="UP000481037"/>
    </source>
</evidence>
<dbReference type="GO" id="GO:0043683">
    <property type="term" value="P:type IV pilus assembly"/>
    <property type="evidence" value="ECO:0007669"/>
    <property type="project" value="InterPro"/>
</dbReference>
<sequence length="301" mass="32048">MKRVADGWGVIEFLVAIALGLLVTLLASGLLVASGSNYRNHSDNMWLGDGGRYALQVMAQSIRQSAYINWDQDVAPPELDPNAPASVAGLDAATITRSSDGISAPLPAVANGSDVLALRFTGSGDGATGDGSSVNCAGFGVAAETRGWNIFYVGADAGGEPELRCKYRSASGWGADAVVRGVDSFQVLYGVDTDTPLDGVPNLYLNATALRALDDPSAADFNQKTYWKRVCSIRLALLLHGDGNSRADTVNTRFDLFDAAYSDAHPDDIGVRVVEEHLPPSQRLRARRQFNMTVALRNRDG</sequence>
<dbReference type="Pfam" id="PF16074">
    <property type="entry name" value="PilW"/>
    <property type="match status" value="1"/>
</dbReference>
<dbReference type="AlphaFoldDB" id="A0A6L5QM36"/>
<proteinExistence type="predicted"/>
<accession>A0A6L5QM36</accession>
<dbReference type="EMBL" id="WKJM01000023">
    <property type="protein sequence ID" value="MRX10737.1"/>
    <property type="molecule type" value="Genomic_DNA"/>
</dbReference>
<evidence type="ECO:0000313" key="1">
    <source>
        <dbReference type="EMBL" id="MRX10737.1"/>
    </source>
</evidence>
<dbReference type="Proteomes" id="UP000481037">
    <property type="component" value="Unassembled WGS sequence"/>
</dbReference>
<organism evidence="1 2">
    <name type="scientific">Duganella alba</name>
    <dbReference type="NCBI Taxonomy" id="2666081"/>
    <lineage>
        <taxon>Bacteria</taxon>
        <taxon>Pseudomonadati</taxon>
        <taxon>Pseudomonadota</taxon>
        <taxon>Betaproteobacteria</taxon>
        <taxon>Burkholderiales</taxon>
        <taxon>Oxalobacteraceae</taxon>
        <taxon>Telluria group</taxon>
        <taxon>Duganella</taxon>
    </lineage>
</organism>
<dbReference type="RefSeq" id="WP_154368002.1">
    <property type="nucleotide sequence ID" value="NZ_WKJM01000023.1"/>
</dbReference>
<dbReference type="InterPro" id="IPR032092">
    <property type="entry name" value="PilW"/>
</dbReference>
<comment type="caution">
    <text evidence="1">The sequence shown here is derived from an EMBL/GenBank/DDBJ whole genome shotgun (WGS) entry which is preliminary data.</text>
</comment>
<reference evidence="1 2" key="1">
    <citation type="submission" date="2019-11" db="EMBL/GenBank/DDBJ databases">
        <title>Novel species isolated from a subtropical stream in China.</title>
        <authorList>
            <person name="Lu H."/>
        </authorList>
    </citation>
    <scope>NUCLEOTIDE SEQUENCE [LARGE SCALE GENOMIC DNA]</scope>
    <source>
        <strain evidence="1 2">FT25W</strain>
    </source>
</reference>
<gene>
    <name evidence="1" type="ORF">GJ697_23170</name>
</gene>
<keyword evidence="2" id="KW-1185">Reference proteome</keyword>
<protein>
    <submittedName>
        <fullName evidence="1">Pilus assembly protein PilW</fullName>
    </submittedName>
</protein>
<name>A0A6L5QM36_9BURK</name>